<protein>
    <submittedName>
        <fullName evidence="2">Uncharacterized protein</fullName>
    </submittedName>
</protein>
<sequence>MQLCPECKSDTVQRTSSTPLRVILCLILIFIIPFGLFFAWIPFVFPHTFECKNCGKQGNESELKQVDWREREMLLVNEKAFGNRLQPIMEYWFEQMGYLYKITMENHMFVLVKVSEQEVVAYHIHDLKDSNFLVQSLSGKLAVFTDTEFDWEPTSFGEKLFTSDEIQFIQNRDYSGLKDHLHKNTQLVQPFNVYEK</sequence>
<evidence type="ECO:0000313" key="3">
    <source>
        <dbReference type="Proteomes" id="UP001230005"/>
    </source>
</evidence>
<proteinExistence type="predicted"/>
<keyword evidence="3" id="KW-1185">Reference proteome</keyword>
<evidence type="ECO:0000256" key="1">
    <source>
        <dbReference type="SAM" id="Phobius"/>
    </source>
</evidence>
<comment type="caution">
    <text evidence="2">The sequence shown here is derived from an EMBL/GenBank/DDBJ whole genome shotgun (WGS) entry which is preliminary data.</text>
</comment>
<evidence type="ECO:0000313" key="2">
    <source>
        <dbReference type="EMBL" id="MDQ0254008.1"/>
    </source>
</evidence>
<organism evidence="2 3">
    <name type="scientific">Evansella vedderi</name>
    <dbReference type="NCBI Taxonomy" id="38282"/>
    <lineage>
        <taxon>Bacteria</taxon>
        <taxon>Bacillati</taxon>
        <taxon>Bacillota</taxon>
        <taxon>Bacilli</taxon>
        <taxon>Bacillales</taxon>
        <taxon>Bacillaceae</taxon>
        <taxon>Evansella</taxon>
    </lineage>
</organism>
<keyword evidence="1" id="KW-0472">Membrane</keyword>
<dbReference type="Proteomes" id="UP001230005">
    <property type="component" value="Unassembled WGS sequence"/>
</dbReference>
<keyword evidence="1" id="KW-0812">Transmembrane</keyword>
<keyword evidence="1" id="KW-1133">Transmembrane helix</keyword>
<feature type="transmembrane region" description="Helical" evidence="1">
    <location>
        <begin position="20"/>
        <end position="45"/>
    </location>
</feature>
<gene>
    <name evidence="2" type="ORF">J2S74_001381</name>
</gene>
<accession>A0ABT9ZS05</accession>
<dbReference type="EMBL" id="JAUSUG010000004">
    <property type="protein sequence ID" value="MDQ0254008.1"/>
    <property type="molecule type" value="Genomic_DNA"/>
</dbReference>
<name>A0ABT9ZS05_9BACI</name>
<reference evidence="2 3" key="1">
    <citation type="submission" date="2023-07" db="EMBL/GenBank/DDBJ databases">
        <title>Genomic Encyclopedia of Type Strains, Phase IV (KMG-IV): sequencing the most valuable type-strain genomes for metagenomic binning, comparative biology and taxonomic classification.</title>
        <authorList>
            <person name="Goeker M."/>
        </authorList>
    </citation>
    <scope>NUCLEOTIDE SEQUENCE [LARGE SCALE GENOMIC DNA]</scope>
    <source>
        <strain evidence="2 3">DSM 9768</strain>
    </source>
</reference>